<dbReference type="AlphaFoldDB" id="A0A3B4UB13"/>
<protein>
    <recommendedName>
        <fullName evidence="2">Reverse transcriptase/retrotransposon-derived protein RNase H-like domain-containing protein</fullName>
    </recommendedName>
</protein>
<keyword evidence="1" id="KW-0812">Transmembrane</keyword>
<dbReference type="Gene3D" id="3.10.20.370">
    <property type="match status" value="1"/>
</dbReference>
<feature type="domain" description="Reverse transcriptase/retrotransposon-derived protein RNase H-like" evidence="2">
    <location>
        <begin position="34"/>
        <end position="130"/>
    </location>
</feature>
<dbReference type="Ensembl" id="ENSSDUT00000015219.1">
    <property type="protein sequence ID" value="ENSSDUP00000014935.1"/>
    <property type="gene ID" value="ENSSDUG00000010911.1"/>
</dbReference>
<dbReference type="Gene3D" id="3.30.70.270">
    <property type="match status" value="1"/>
</dbReference>
<dbReference type="STRING" id="41447.ENSSDUP00000014935"/>
<dbReference type="PANTHER" id="PTHR33064:SF37">
    <property type="entry name" value="RIBONUCLEASE H"/>
    <property type="match status" value="1"/>
</dbReference>
<keyword evidence="4" id="KW-1185">Reference proteome</keyword>
<dbReference type="InterPro" id="IPR043502">
    <property type="entry name" value="DNA/RNA_pol_sf"/>
</dbReference>
<dbReference type="PANTHER" id="PTHR33064">
    <property type="entry name" value="POL PROTEIN"/>
    <property type="match status" value="1"/>
</dbReference>
<feature type="transmembrane region" description="Helical" evidence="1">
    <location>
        <begin position="125"/>
        <end position="145"/>
    </location>
</feature>
<evidence type="ECO:0000259" key="2">
    <source>
        <dbReference type="Pfam" id="PF17919"/>
    </source>
</evidence>
<accession>A0A3B4UB13</accession>
<dbReference type="Pfam" id="PF17919">
    <property type="entry name" value="RT_RNaseH_2"/>
    <property type="match status" value="1"/>
</dbReference>
<keyword evidence="1" id="KW-0472">Membrane</keyword>
<reference evidence="3" key="2">
    <citation type="submission" date="2025-09" db="UniProtKB">
        <authorList>
            <consortium name="Ensembl"/>
        </authorList>
    </citation>
    <scope>IDENTIFICATION</scope>
</reference>
<dbReference type="InterPro" id="IPR043128">
    <property type="entry name" value="Rev_trsase/Diguanyl_cyclase"/>
</dbReference>
<keyword evidence="1" id="KW-1133">Transmembrane helix</keyword>
<proteinExistence type="predicted"/>
<name>A0A3B4UB13_SERDU</name>
<dbReference type="Proteomes" id="UP000261420">
    <property type="component" value="Unplaced"/>
</dbReference>
<dbReference type="InterPro" id="IPR051320">
    <property type="entry name" value="Viral_Replic_Matur_Polypro"/>
</dbReference>
<reference evidence="3" key="1">
    <citation type="submission" date="2025-08" db="UniProtKB">
        <authorList>
            <consortium name="Ensembl"/>
        </authorList>
    </citation>
    <scope>IDENTIFICATION</scope>
</reference>
<dbReference type="GeneTree" id="ENSGT00970000193630"/>
<evidence type="ECO:0000256" key="1">
    <source>
        <dbReference type="SAM" id="Phobius"/>
    </source>
</evidence>
<dbReference type="InterPro" id="IPR041577">
    <property type="entry name" value="RT_RNaseH_2"/>
</dbReference>
<organism evidence="3 4">
    <name type="scientific">Seriola dumerili</name>
    <name type="common">Greater amberjack</name>
    <name type="synonym">Caranx dumerili</name>
    <dbReference type="NCBI Taxonomy" id="41447"/>
    <lineage>
        <taxon>Eukaryota</taxon>
        <taxon>Metazoa</taxon>
        <taxon>Chordata</taxon>
        <taxon>Craniata</taxon>
        <taxon>Vertebrata</taxon>
        <taxon>Euteleostomi</taxon>
        <taxon>Actinopterygii</taxon>
        <taxon>Neopterygii</taxon>
        <taxon>Teleostei</taxon>
        <taxon>Neoteleostei</taxon>
        <taxon>Acanthomorphata</taxon>
        <taxon>Carangaria</taxon>
        <taxon>Carangiformes</taxon>
        <taxon>Carangidae</taxon>
        <taxon>Seriola</taxon>
    </lineage>
</organism>
<sequence length="147" mass="15979">MSVVSSAWIAKKSAVLISPTIPAMLQTALPAVQWIDEMNKAFQDLKQALTTAPALGLPDYQQPFHLHVHETEGFATGILVQKHGSHYRLVAYYSCHLDTVVRGMLGCPRSVAAVAAMIDKSSSIVLTHDLTLSMIVLLLLTNALLQD</sequence>
<evidence type="ECO:0000313" key="3">
    <source>
        <dbReference type="Ensembl" id="ENSSDUP00000014935.1"/>
    </source>
</evidence>
<evidence type="ECO:0000313" key="4">
    <source>
        <dbReference type="Proteomes" id="UP000261420"/>
    </source>
</evidence>
<dbReference type="OMA" id="ICHLLEY"/>
<dbReference type="SUPFAM" id="SSF56672">
    <property type="entry name" value="DNA/RNA polymerases"/>
    <property type="match status" value="1"/>
</dbReference>